<organism evidence="4 5">
    <name type="scientific">Carboxylicivirga marina</name>
    <dbReference type="NCBI Taxonomy" id="2800988"/>
    <lineage>
        <taxon>Bacteria</taxon>
        <taxon>Pseudomonadati</taxon>
        <taxon>Bacteroidota</taxon>
        <taxon>Bacteroidia</taxon>
        <taxon>Marinilabiliales</taxon>
        <taxon>Marinilabiliaceae</taxon>
        <taxon>Carboxylicivirga</taxon>
    </lineage>
</organism>
<feature type="chain" id="PRO_5047210949" evidence="2">
    <location>
        <begin position="20"/>
        <end position="160"/>
    </location>
</feature>
<evidence type="ECO:0000256" key="1">
    <source>
        <dbReference type="ARBA" id="ARBA00022729"/>
    </source>
</evidence>
<reference evidence="4 5" key="1">
    <citation type="submission" date="2021-01" db="EMBL/GenBank/DDBJ databases">
        <title>Carboxyliciviraga sp.nov., isolated from coastal sediments.</title>
        <authorList>
            <person name="Lu D."/>
            <person name="Zhang T."/>
        </authorList>
    </citation>
    <scope>NUCLEOTIDE SEQUENCE [LARGE SCALE GENOMIC DNA]</scope>
    <source>
        <strain evidence="4 5">N1Y132</strain>
    </source>
</reference>
<evidence type="ECO:0000313" key="4">
    <source>
        <dbReference type="EMBL" id="MBK3519417.1"/>
    </source>
</evidence>
<dbReference type="InterPro" id="IPR027385">
    <property type="entry name" value="Beta-barrel_OMP"/>
</dbReference>
<name>A0ABS1HP07_9BACT</name>
<dbReference type="Proteomes" id="UP000605676">
    <property type="component" value="Unassembled WGS sequence"/>
</dbReference>
<accession>A0ABS1HP07</accession>
<evidence type="ECO:0000313" key="5">
    <source>
        <dbReference type="Proteomes" id="UP000605676"/>
    </source>
</evidence>
<dbReference type="Pfam" id="PF13505">
    <property type="entry name" value="OMP_b-brl"/>
    <property type="match status" value="1"/>
</dbReference>
<evidence type="ECO:0000259" key="3">
    <source>
        <dbReference type="Pfam" id="PF13505"/>
    </source>
</evidence>
<keyword evidence="1 2" id="KW-0732">Signal</keyword>
<dbReference type="EMBL" id="JAENRR010000067">
    <property type="protein sequence ID" value="MBK3519417.1"/>
    <property type="molecule type" value="Genomic_DNA"/>
</dbReference>
<dbReference type="InterPro" id="IPR011250">
    <property type="entry name" value="OMP/PagP_B-barrel"/>
</dbReference>
<gene>
    <name evidence="4" type="ORF">JIV24_18870</name>
</gene>
<dbReference type="Gene3D" id="2.40.160.20">
    <property type="match status" value="1"/>
</dbReference>
<sequence>MKKNILIIIALTLASHVFAQSFDSSKIRAGGGLIYATEFNNIGLTFNGVYAFNEKWEGAFGFTHIFEKDYISANVIDLDAHYVFSQKSDKMNFYALAGLAINMEKFKFQDVSVSETFAGFNIGVGMNYLLSEKINLAPDFRYTIMDGSYLRFGASIQYLF</sequence>
<feature type="domain" description="Outer membrane protein beta-barrel" evidence="3">
    <location>
        <begin position="14"/>
        <end position="146"/>
    </location>
</feature>
<evidence type="ECO:0000256" key="2">
    <source>
        <dbReference type="SAM" id="SignalP"/>
    </source>
</evidence>
<proteinExistence type="predicted"/>
<dbReference type="RefSeq" id="WP_200466636.1">
    <property type="nucleotide sequence ID" value="NZ_JAENRR010000067.1"/>
</dbReference>
<keyword evidence="5" id="KW-1185">Reference proteome</keyword>
<feature type="signal peptide" evidence="2">
    <location>
        <begin position="1"/>
        <end position="19"/>
    </location>
</feature>
<dbReference type="SUPFAM" id="SSF56925">
    <property type="entry name" value="OMPA-like"/>
    <property type="match status" value="1"/>
</dbReference>
<protein>
    <submittedName>
        <fullName evidence="4">Outer membrane beta-barrel protein</fullName>
    </submittedName>
</protein>
<comment type="caution">
    <text evidence="4">The sequence shown here is derived from an EMBL/GenBank/DDBJ whole genome shotgun (WGS) entry which is preliminary data.</text>
</comment>